<proteinExistence type="predicted"/>
<feature type="compositionally biased region" description="Pro residues" evidence="1">
    <location>
        <begin position="67"/>
        <end position="77"/>
    </location>
</feature>
<name>A0AAD9AQM2_9PEZI</name>
<dbReference type="Proteomes" id="UP001243330">
    <property type="component" value="Unassembled WGS sequence"/>
</dbReference>
<evidence type="ECO:0000256" key="1">
    <source>
        <dbReference type="SAM" id="MobiDB-lite"/>
    </source>
</evidence>
<evidence type="ECO:0000313" key="3">
    <source>
        <dbReference type="Proteomes" id="UP001243330"/>
    </source>
</evidence>
<comment type="caution">
    <text evidence="2">The sequence shown here is derived from an EMBL/GenBank/DDBJ whole genome shotgun (WGS) entry which is preliminary data.</text>
</comment>
<dbReference type="EMBL" id="JAQOWY010000129">
    <property type="protein sequence ID" value="KAK1850024.1"/>
    <property type="molecule type" value="Genomic_DNA"/>
</dbReference>
<organism evidence="2 3">
    <name type="scientific">Colletotrichum chrysophilum</name>
    <dbReference type="NCBI Taxonomy" id="1836956"/>
    <lineage>
        <taxon>Eukaryota</taxon>
        <taxon>Fungi</taxon>
        <taxon>Dikarya</taxon>
        <taxon>Ascomycota</taxon>
        <taxon>Pezizomycotina</taxon>
        <taxon>Sordariomycetes</taxon>
        <taxon>Hypocreomycetidae</taxon>
        <taxon>Glomerellales</taxon>
        <taxon>Glomerellaceae</taxon>
        <taxon>Colletotrichum</taxon>
        <taxon>Colletotrichum gloeosporioides species complex</taxon>
    </lineage>
</organism>
<feature type="compositionally biased region" description="Polar residues" evidence="1">
    <location>
        <begin position="21"/>
        <end position="37"/>
    </location>
</feature>
<dbReference type="AlphaFoldDB" id="A0AAD9AQM2"/>
<keyword evidence="3" id="KW-1185">Reference proteome</keyword>
<feature type="region of interest" description="Disordered" evidence="1">
    <location>
        <begin position="67"/>
        <end position="87"/>
    </location>
</feature>
<evidence type="ECO:0000313" key="2">
    <source>
        <dbReference type="EMBL" id="KAK1850024.1"/>
    </source>
</evidence>
<accession>A0AAD9AQM2</accession>
<feature type="region of interest" description="Disordered" evidence="1">
    <location>
        <begin position="1"/>
        <end position="37"/>
    </location>
</feature>
<sequence length="128" mass="13907">MSDPPTADQSLCHGSKDAAQTPEQTRSEATQHSTNNLGWVASVESMAIGPHPSTVVRRPVVDMPPFPHLARPAPPPTWRLSQNPSTHVPVEQPSWLGRIANDRLPHAVRAVMDAVNARGMGLDRQRTA</sequence>
<protein>
    <submittedName>
        <fullName evidence="2">Uncharacterized protein</fullName>
    </submittedName>
</protein>
<reference evidence="2" key="1">
    <citation type="submission" date="2023-01" db="EMBL/GenBank/DDBJ databases">
        <title>Colletotrichum chrysophilum M932 genome sequence.</title>
        <authorList>
            <person name="Baroncelli R."/>
        </authorList>
    </citation>
    <scope>NUCLEOTIDE SEQUENCE</scope>
    <source>
        <strain evidence="2">M932</strain>
    </source>
</reference>
<gene>
    <name evidence="2" type="ORF">CCHR01_07348</name>
</gene>